<keyword evidence="2 6" id="KW-0489">Methyltransferase</keyword>
<dbReference type="Pfam" id="PF02086">
    <property type="entry name" value="MethyltransfD12"/>
    <property type="match status" value="1"/>
</dbReference>
<dbReference type="GO" id="GO:0009307">
    <property type="term" value="P:DNA restriction-modification system"/>
    <property type="evidence" value="ECO:0007669"/>
    <property type="project" value="InterPro"/>
</dbReference>
<dbReference type="InterPro" id="IPR002052">
    <property type="entry name" value="DNA_methylase_N6_adenine_CS"/>
</dbReference>
<keyword evidence="4" id="KW-0949">S-adenosyl-L-methionine</keyword>
<organism evidence="6 7">
    <name type="scientific">Hyunsoonleella pacifica</name>
    <dbReference type="NCBI Taxonomy" id="1080224"/>
    <lineage>
        <taxon>Bacteria</taxon>
        <taxon>Pseudomonadati</taxon>
        <taxon>Bacteroidota</taxon>
        <taxon>Flavobacteriia</taxon>
        <taxon>Flavobacteriales</taxon>
        <taxon>Flavobacteriaceae</taxon>
    </lineage>
</organism>
<dbReference type="Gene3D" id="3.40.50.150">
    <property type="entry name" value="Vaccinia Virus protein VP39"/>
    <property type="match status" value="2"/>
</dbReference>
<dbReference type="SUPFAM" id="SSF53335">
    <property type="entry name" value="S-adenosyl-L-methionine-dependent methyltransferases"/>
    <property type="match status" value="1"/>
</dbReference>
<evidence type="ECO:0000313" key="7">
    <source>
        <dbReference type="Proteomes" id="UP000292372"/>
    </source>
</evidence>
<keyword evidence="3" id="KW-0808">Transferase</keyword>
<dbReference type="GO" id="GO:0032259">
    <property type="term" value="P:methylation"/>
    <property type="evidence" value="ECO:0007669"/>
    <property type="project" value="UniProtKB-KW"/>
</dbReference>
<dbReference type="AlphaFoldDB" id="A0A4Q9FQ36"/>
<evidence type="ECO:0000256" key="2">
    <source>
        <dbReference type="ARBA" id="ARBA00022603"/>
    </source>
</evidence>
<gene>
    <name evidence="6" type="ORF">EYD46_09460</name>
</gene>
<dbReference type="Proteomes" id="UP000292372">
    <property type="component" value="Unassembled WGS sequence"/>
</dbReference>
<dbReference type="PROSITE" id="PS00092">
    <property type="entry name" value="N6_MTASE"/>
    <property type="match status" value="1"/>
</dbReference>
<dbReference type="PRINTS" id="PR00505">
    <property type="entry name" value="D12N6MTFRASE"/>
</dbReference>
<evidence type="ECO:0000313" key="6">
    <source>
        <dbReference type="EMBL" id="TBN15359.1"/>
    </source>
</evidence>
<dbReference type="OrthoDB" id="9805629at2"/>
<reference evidence="6 7" key="1">
    <citation type="journal article" date="2015" name="Int. J. Syst. Evol. Microbiol.">
        <title>Hyunsoonleella pacifica sp. nov., isolated from seawater of South Pacific Gyre.</title>
        <authorList>
            <person name="Gao X."/>
            <person name="Zhang Z."/>
            <person name="Dai X."/>
            <person name="Zhang X.H."/>
        </authorList>
    </citation>
    <scope>NUCLEOTIDE SEQUENCE [LARGE SCALE GENOMIC DNA]</scope>
    <source>
        <strain evidence="6 7">SW033</strain>
    </source>
</reference>
<dbReference type="EMBL" id="SIRS01000004">
    <property type="protein sequence ID" value="TBN15359.1"/>
    <property type="molecule type" value="Genomic_DNA"/>
</dbReference>
<sequence>MFKYPKVNYIGNKEKIAKWICDQFPTDAETLFDAFSGGCSLSYEAKSRGLEIYTNDILKVNYHIANALIKNNTTVLDKSDIETIFSGEPYEGFMFQNYSEVYFFPDECKALDLYRQNINLLTSEEKKSLAFALMRRAMIRKMPYSRFTLNWDKIVQLRDEEYSYKKYKRRRAYHNQSFKHHFLQNLDAYNQAVFSNNKNNIAYNDDIFNLLETVKADIIYLDPPYTGTMNNYFGFYGLVDNFITSEITVPFKNNFINKNSVIELFDKLFSKLNNFKYWYLSYNNSSYPSKDQLIKLLEKYSDNIEVVERKHNYQITGKDKKEKNKEFLFIVKNKMYDNSSGNRGRQIVCETTN</sequence>
<dbReference type="EC" id="2.1.1.72" evidence="1"/>
<evidence type="ECO:0000256" key="4">
    <source>
        <dbReference type="ARBA" id="ARBA00022691"/>
    </source>
</evidence>
<name>A0A4Q9FQ36_9FLAO</name>
<accession>A0A4Q9FQ36</accession>
<dbReference type="GO" id="GO:0009007">
    <property type="term" value="F:site-specific DNA-methyltransferase (adenine-specific) activity"/>
    <property type="evidence" value="ECO:0007669"/>
    <property type="project" value="UniProtKB-EC"/>
</dbReference>
<comment type="caution">
    <text evidence="6">The sequence shown here is derived from an EMBL/GenBank/DDBJ whole genome shotgun (WGS) entry which is preliminary data.</text>
</comment>
<evidence type="ECO:0000256" key="3">
    <source>
        <dbReference type="ARBA" id="ARBA00022679"/>
    </source>
</evidence>
<proteinExistence type="predicted"/>
<dbReference type="RefSeq" id="WP_130936846.1">
    <property type="nucleotide sequence ID" value="NZ_BMEE01000004.1"/>
</dbReference>
<protein>
    <recommendedName>
        <fullName evidence="1">site-specific DNA-methyltransferase (adenine-specific)</fullName>
        <ecNumber evidence="1">2.1.1.72</ecNumber>
    </recommendedName>
</protein>
<dbReference type="InterPro" id="IPR012327">
    <property type="entry name" value="MeTrfase_D12"/>
</dbReference>
<keyword evidence="7" id="KW-1185">Reference proteome</keyword>
<comment type="catalytic activity">
    <reaction evidence="5">
        <text>a 2'-deoxyadenosine in DNA + S-adenosyl-L-methionine = an N(6)-methyl-2'-deoxyadenosine in DNA + S-adenosyl-L-homocysteine + H(+)</text>
        <dbReference type="Rhea" id="RHEA:15197"/>
        <dbReference type="Rhea" id="RHEA-COMP:12418"/>
        <dbReference type="Rhea" id="RHEA-COMP:12419"/>
        <dbReference type="ChEBI" id="CHEBI:15378"/>
        <dbReference type="ChEBI" id="CHEBI:57856"/>
        <dbReference type="ChEBI" id="CHEBI:59789"/>
        <dbReference type="ChEBI" id="CHEBI:90615"/>
        <dbReference type="ChEBI" id="CHEBI:90616"/>
        <dbReference type="EC" id="2.1.1.72"/>
    </reaction>
</comment>
<dbReference type="InterPro" id="IPR029063">
    <property type="entry name" value="SAM-dependent_MTases_sf"/>
</dbReference>
<dbReference type="GO" id="GO:0003676">
    <property type="term" value="F:nucleic acid binding"/>
    <property type="evidence" value="ECO:0007669"/>
    <property type="project" value="InterPro"/>
</dbReference>
<evidence type="ECO:0000256" key="5">
    <source>
        <dbReference type="ARBA" id="ARBA00047942"/>
    </source>
</evidence>
<evidence type="ECO:0000256" key="1">
    <source>
        <dbReference type="ARBA" id="ARBA00011900"/>
    </source>
</evidence>